<dbReference type="Gene3D" id="1.25.40.10">
    <property type="entry name" value="Tetratricopeptide repeat domain"/>
    <property type="match status" value="2"/>
</dbReference>
<reference evidence="1 2" key="1">
    <citation type="submission" date="2015-05" db="EMBL/GenBank/DDBJ databases">
        <title>Draft genome sequence of Microvirga vignae strain BR3299, a novel nitrogen fixing bacteria isolated from Brazil semi-aired region.</title>
        <authorList>
            <person name="Zilli J.E."/>
            <person name="Passos S.R."/>
            <person name="Leite J."/>
            <person name="Baldani J.I."/>
            <person name="Xavier G.R."/>
            <person name="Rumjaneck N.G."/>
            <person name="Simoes-Araujo J.L."/>
        </authorList>
    </citation>
    <scope>NUCLEOTIDE SEQUENCE [LARGE SCALE GENOMIC DNA]</scope>
    <source>
        <strain evidence="1 2">BR3299</strain>
    </source>
</reference>
<dbReference type="SUPFAM" id="SSF48452">
    <property type="entry name" value="TPR-like"/>
    <property type="match status" value="1"/>
</dbReference>
<accession>A0A0H1REL2</accession>
<dbReference type="PATRIC" id="fig|1225564.3.peg.2395"/>
<proteinExistence type="predicted"/>
<sequence>MALGEVHFPVSCTPEAQAAFDEAMKLQHSFWYQAAGEAFRRVRERDPACVMAYWGEAMALLVNPFTVTTAANLRQGRALLEEARRIGARSEREAGFIAALSELYGNEDPATHRSRLERYEQAMSGLYERFPDDPEVGIHYALALVMAAPPTDKTYARQMRAAEILERAWARQPQHPGIAHYLIHTYDTPALAARGVAAAERYAEIAADAPHALHMPSHIFTRIGRWEDSIETNHRSAETARERQAVFDEIHALDYMVYGYLQTGQIEAARSVVTDLGRFASWTAPAPIFAWALTVMPARFALERGAWEEAAALTPGQQTAPLVVANTHFARAVGAARAGRPDAAAADIEALKAAAAALRNSDAYWAEQTEILRLATEAWVAFARTQHDQAVTIMQEAAEREGRTDKHPVTPGPLFPAREQLGEMLLIMGRYAEAQREYEAVQTTEPGRFRAVHGAARAAELSGDREAARRHYAHLLDVAAQAQPGLAEIEHARAFLSN</sequence>
<evidence type="ECO:0000313" key="2">
    <source>
        <dbReference type="Proteomes" id="UP000035489"/>
    </source>
</evidence>
<dbReference type="InterPro" id="IPR011990">
    <property type="entry name" value="TPR-like_helical_dom_sf"/>
</dbReference>
<dbReference type="PANTHER" id="PTHR45588">
    <property type="entry name" value="TPR DOMAIN-CONTAINING PROTEIN"/>
    <property type="match status" value="1"/>
</dbReference>
<protein>
    <submittedName>
        <fullName evidence="1">Uncharacterized protein</fullName>
    </submittedName>
</protein>
<gene>
    <name evidence="1" type="ORF">AA309_08905</name>
</gene>
<dbReference type="Proteomes" id="UP000035489">
    <property type="component" value="Unassembled WGS sequence"/>
</dbReference>
<dbReference type="EMBL" id="LCYG01000020">
    <property type="protein sequence ID" value="KLK93524.1"/>
    <property type="molecule type" value="Genomic_DNA"/>
</dbReference>
<organism evidence="1 2">
    <name type="scientific">Microvirga vignae</name>
    <dbReference type="NCBI Taxonomy" id="1225564"/>
    <lineage>
        <taxon>Bacteria</taxon>
        <taxon>Pseudomonadati</taxon>
        <taxon>Pseudomonadota</taxon>
        <taxon>Alphaproteobacteria</taxon>
        <taxon>Hyphomicrobiales</taxon>
        <taxon>Methylobacteriaceae</taxon>
        <taxon>Microvirga</taxon>
    </lineage>
</organism>
<dbReference type="PANTHER" id="PTHR45588:SF1">
    <property type="entry name" value="WW DOMAIN-CONTAINING PROTEIN"/>
    <property type="match status" value="1"/>
</dbReference>
<comment type="caution">
    <text evidence="1">The sequence shown here is derived from an EMBL/GenBank/DDBJ whole genome shotgun (WGS) entry which is preliminary data.</text>
</comment>
<name>A0A0H1REL2_9HYPH</name>
<dbReference type="STRING" id="1225564.AA309_08905"/>
<dbReference type="AlphaFoldDB" id="A0A0H1REL2"/>
<keyword evidence="2" id="KW-1185">Reference proteome</keyword>
<evidence type="ECO:0000313" key="1">
    <source>
        <dbReference type="EMBL" id="KLK93524.1"/>
    </source>
</evidence>